<dbReference type="InterPro" id="IPR006034">
    <property type="entry name" value="Asparaginase/glutaminase-like"/>
</dbReference>
<dbReference type="PIRSF" id="PIRSF500176">
    <property type="entry name" value="L_ASNase"/>
    <property type="match status" value="1"/>
</dbReference>
<evidence type="ECO:0000256" key="2">
    <source>
        <dbReference type="SAM" id="Phobius"/>
    </source>
</evidence>
<keyword evidence="2" id="KW-0812">Transmembrane</keyword>
<dbReference type="RefSeq" id="YP_009207122.1">
    <property type="nucleotide sequence ID" value="NC_028892.1"/>
</dbReference>
<evidence type="ECO:0000313" key="3">
    <source>
        <dbReference type="EMBL" id="AKY03335.1"/>
    </source>
</evidence>
<keyword evidence="1" id="KW-0175">Coiled coil</keyword>
<keyword evidence="2" id="KW-1133">Transmembrane helix</keyword>
<dbReference type="PIRSF" id="PIRSF001220">
    <property type="entry name" value="L-ASNase_gatD"/>
    <property type="match status" value="1"/>
</dbReference>
<dbReference type="KEGG" id="vg:26633614"/>
<dbReference type="GO" id="GO:0006520">
    <property type="term" value="P:amino acid metabolic process"/>
    <property type="evidence" value="ECO:0007669"/>
    <property type="project" value="InterPro"/>
</dbReference>
<dbReference type="EMBL" id="KT152029">
    <property type="protein sequence ID" value="AKY03335.1"/>
    <property type="molecule type" value="Genomic_DNA"/>
</dbReference>
<evidence type="ECO:0000313" key="4">
    <source>
        <dbReference type="Proteomes" id="UP000202677"/>
    </source>
</evidence>
<accession>A0A0K1Y8A0</accession>
<dbReference type="InterPro" id="IPR020827">
    <property type="entry name" value="Asparaginase/glutaminase_AS1"/>
</dbReference>
<dbReference type="OrthoDB" id="17572at10239"/>
<feature type="transmembrane region" description="Helical" evidence="2">
    <location>
        <begin position="12"/>
        <end position="31"/>
    </location>
</feature>
<feature type="coiled-coil region" evidence="1">
    <location>
        <begin position="27"/>
        <end position="101"/>
    </location>
</feature>
<protein>
    <recommendedName>
        <fullName evidence="5">DUF2746 domain-containing protein</fullName>
    </recommendedName>
</protein>
<evidence type="ECO:0000256" key="1">
    <source>
        <dbReference type="SAM" id="Coils"/>
    </source>
</evidence>
<keyword evidence="4" id="KW-1185">Reference proteome</keyword>
<dbReference type="Proteomes" id="UP000202677">
    <property type="component" value="Genome"/>
</dbReference>
<gene>
    <name evidence="3" type="ORF">SEA_CALIBURN_25</name>
</gene>
<proteinExistence type="predicted"/>
<organism evidence="3 4">
    <name type="scientific">Streptomyces phage Caliburn</name>
    <dbReference type="NCBI Taxonomy" id="1690425"/>
    <lineage>
        <taxon>Viruses</taxon>
        <taxon>Duplodnaviria</taxon>
        <taxon>Heunggongvirae</taxon>
        <taxon>Uroviricota</taxon>
        <taxon>Caudoviricetes</taxon>
        <taxon>Arquatrovirinae</taxon>
        <taxon>Likavirus</taxon>
        <taxon>Likavirus caliburn</taxon>
    </lineage>
</organism>
<sequence>MLTFAAAESTTQVALISTGGTIAVALIGALVELLRRQNRAIEEVRENAQEARDQVANTHSTNLRDDLDDLHNDVREVLRVLSQHSEEIAGLRSDMRQERRERLAVADRLDDHITSAV</sequence>
<keyword evidence="2" id="KW-0472">Membrane</keyword>
<reference evidence="3 4" key="1">
    <citation type="submission" date="2015-06" db="EMBL/GenBank/DDBJ databases">
        <authorList>
            <person name="Ali D.J."/>
            <person name="Quadri S.Y."/>
            <person name="Delwel I.O."/>
            <person name="Rosado J.E."/>
            <person name="Bhuiyan S."/>
            <person name="Layton S.R."/>
            <person name="Benjamin R.C."/>
            <person name="Hughes L.E."/>
            <person name="Bradley K.W."/>
            <person name="Asai D.J."/>
            <person name="Bowman C.A."/>
            <person name="Russell D.A."/>
            <person name="Pope W.H."/>
            <person name="Jacobs-Sera D."/>
            <person name="Hendrix R.W."/>
            <person name="Hatfull G.F."/>
        </authorList>
    </citation>
    <scope>NUCLEOTIDE SEQUENCE [LARGE SCALE GENOMIC DNA]</scope>
</reference>
<dbReference type="PROSITE" id="PS00144">
    <property type="entry name" value="ASN_GLN_ASE_1"/>
    <property type="match status" value="1"/>
</dbReference>
<name>A0A0K1Y8A0_9CAUD</name>
<dbReference type="InterPro" id="IPR022704">
    <property type="entry name" value="DUF2746"/>
</dbReference>
<dbReference type="GeneID" id="26633614"/>
<evidence type="ECO:0008006" key="5">
    <source>
        <dbReference type="Google" id="ProtNLM"/>
    </source>
</evidence>
<dbReference type="Pfam" id="PF10874">
    <property type="entry name" value="DUF2746"/>
    <property type="match status" value="1"/>
</dbReference>